<evidence type="ECO:0000313" key="3">
    <source>
        <dbReference type="Proteomes" id="UP000181962"/>
    </source>
</evidence>
<feature type="region of interest" description="Disordered" evidence="1">
    <location>
        <begin position="84"/>
        <end position="115"/>
    </location>
</feature>
<dbReference type="AlphaFoldDB" id="A0A1L3FA82"/>
<dbReference type="Proteomes" id="UP000181962">
    <property type="component" value="Chromosome"/>
</dbReference>
<protein>
    <submittedName>
        <fullName evidence="2">Uncharacterized protein</fullName>
    </submittedName>
</protein>
<reference evidence="2 3" key="1">
    <citation type="submission" date="2016-11" db="EMBL/GenBank/DDBJ databases">
        <title>Complete Genome Sequence of Bradyrhizobium sp. strain J5, an isolated from soybean nodule in Hokkaido.</title>
        <authorList>
            <person name="Kanehara K."/>
        </authorList>
    </citation>
    <scope>NUCLEOTIDE SEQUENCE [LARGE SCALE GENOMIC DNA]</scope>
    <source>
        <strain evidence="2 3">J5</strain>
    </source>
</reference>
<accession>A0A1L3FA82</accession>
<sequence length="115" mass="11675">MVPATGFQPVGQDAALAQATTTSARACRGLWRLATQAKSRASADAATTSGIDPKIATFFNDELGALPAATSVLKAATGSSEIAPGVQRARSSQDIRNNQARAGLLGAPAQLPTEP</sequence>
<organism evidence="2 3">
    <name type="scientific">Bradyrhizobium japonicum</name>
    <dbReference type="NCBI Taxonomy" id="375"/>
    <lineage>
        <taxon>Bacteria</taxon>
        <taxon>Pseudomonadati</taxon>
        <taxon>Pseudomonadota</taxon>
        <taxon>Alphaproteobacteria</taxon>
        <taxon>Hyphomicrobiales</taxon>
        <taxon>Nitrobacteraceae</taxon>
        <taxon>Bradyrhizobium</taxon>
    </lineage>
</organism>
<proteinExistence type="predicted"/>
<dbReference type="EMBL" id="CP017637">
    <property type="protein sequence ID" value="APG10194.1"/>
    <property type="molecule type" value="Genomic_DNA"/>
</dbReference>
<evidence type="ECO:0000256" key="1">
    <source>
        <dbReference type="SAM" id="MobiDB-lite"/>
    </source>
</evidence>
<name>A0A1L3FA82_BRAJP</name>
<feature type="compositionally biased region" description="Polar residues" evidence="1">
    <location>
        <begin position="89"/>
        <end position="100"/>
    </location>
</feature>
<gene>
    <name evidence="2" type="ORF">BKD09_17850</name>
</gene>
<evidence type="ECO:0000313" key="2">
    <source>
        <dbReference type="EMBL" id="APG10194.1"/>
    </source>
</evidence>